<feature type="compositionally biased region" description="Low complexity" evidence="2">
    <location>
        <begin position="332"/>
        <end position="349"/>
    </location>
</feature>
<protein>
    <recommendedName>
        <fullName evidence="1">Endoplasmic reticulum junction formation protein lunapark</fullName>
    </recommendedName>
</protein>
<dbReference type="GO" id="GO:0008270">
    <property type="term" value="F:zinc ion binding"/>
    <property type="evidence" value="ECO:0007669"/>
    <property type="project" value="UniProtKB-KW"/>
</dbReference>
<accession>A0A167WU76</accession>
<dbReference type="Pfam" id="PF10058">
    <property type="entry name" value="Zn_ribbon_10"/>
    <property type="match status" value="1"/>
</dbReference>
<dbReference type="GO" id="GO:1903373">
    <property type="term" value="P:positive regulation of endoplasmic reticulum tubular network organization"/>
    <property type="evidence" value="ECO:0007669"/>
    <property type="project" value="UniProtKB-UniRule"/>
</dbReference>
<dbReference type="GO" id="GO:0071788">
    <property type="term" value="P:endoplasmic reticulum tubular network maintenance"/>
    <property type="evidence" value="ECO:0007669"/>
    <property type="project" value="UniProtKB-UniRule"/>
</dbReference>
<feature type="region of interest" description="Disordered" evidence="2">
    <location>
        <begin position="150"/>
        <end position="231"/>
    </location>
</feature>
<comment type="function">
    <text evidence="1">Plays a role in determining ER morphology.</text>
</comment>
<evidence type="ECO:0000313" key="5">
    <source>
        <dbReference type="Proteomes" id="UP000076532"/>
    </source>
</evidence>
<dbReference type="PANTHER" id="PTHR22166:SF12">
    <property type="entry name" value="ENDOPLASMIC RETICULUM JUNCTION FORMATION PROTEIN LUNAPARK"/>
    <property type="match status" value="1"/>
</dbReference>
<keyword evidence="1" id="KW-0862">Zinc</keyword>
<organism evidence="4 5">
    <name type="scientific">Athelia psychrophila</name>
    <dbReference type="NCBI Taxonomy" id="1759441"/>
    <lineage>
        <taxon>Eukaryota</taxon>
        <taxon>Fungi</taxon>
        <taxon>Dikarya</taxon>
        <taxon>Basidiomycota</taxon>
        <taxon>Agaricomycotina</taxon>
        <taxon>Agaricomycetes</taxon>
        <taxon>Agaricomycetidae</taxon>
        <taxon>Atheliales</taxon>
        <taxon>Atheliaceae</taxon>
        <taxon>Athelia</taxon>
    </lineage>
</organism>
<dbReference type="GO" id="GO:0098826">
    <property type="term" value="C:endoplasmic reticulum tubular network membrane"/>
    <property type="evidence" value="ECO:0007669"/>
    <property type="project" value="UniProtKB-UniRule"/>
</dbReference>
<dbReference type="OrthoDB" id="1725934at2759"/>
<dbReference type="PANTHER" id="PTHR22166">
    <property type="entry name" value="ENDOPLASMIC RETICULUM JUNCTION FORMATION PROTEIN LUNAPARK"/>
    <property type="match status" value="1"/>
</dbReference>
<feature type="compositionally biased region" description="Acidic residues" evidence="2">
    <location>
        <begin position="355"/>
        <end position="368"/>
    </location>
</feature>
<evidence type="ECO:0000259" key="3">
    <source>
        <dbReference type="Pfam" id="PF10058"/>
    </source>
</evidence>
<feature type="region of interest" description="Disordered" evidence="2">
    <location>
        <begin position="300"/>
        <end position="368"/>
    </location>
</feature>
<feature type="compositionally biased region" description="Polar residues" evidence="2">
    <location>
        <begin position="214"/>
        <end position="225"/>
    </location>
</feature>
<evidence type="ECO:0000313" key="4">
    <source>
        <dbReference type="EMBL" id="KZP06482.1"/>
    </source>
</evidence>
<name>A0A167WU76_9AGAM</name>
<reference evidence="4 5" key="1">
    <citation type="journal article" date="2016" name="Mol. Biol. Evol.">
        <title>Comparative Genomics of Early-Diverging Mushroom-Forming Fungi Provides Insights into the Origins of Lignocellulose Decay Capabilities.</title>
        <authorList>
            <person name="Nagy L.G."/>
            <person name="Riley R."/>
            <person name="Tritt A."/>
            <person name="Adam C."/>
            <person name="Daum C."/>
            <person name="Floudas D."/>
            <person name="Sun H."/>
            <person name="Yadav J.S."/>
            <person name="Pangilinan J."/>
            <person name="Larsson K.H."/>
            <person name="Matsuura K."/>
            <person name="Barry K."/>
            <person name="Labutti K."/>
            <person name="Kuo R."/>
            <person name="Ohm R.A."/>
            <person name="Bhattacharya S.S."/>
            <person name="Shirouzu T."/>
            <person name="Yoshinaga Y."/>
            <person name="Martin F.M."/>
            <person name="Grigoriev I.V."/>
            <person name="Hibbett D.S."/>
        </authorList>
    </citation>
    <scope>NUCLEOTIDE SEQUENCE [LARGE SCALE GENOMIC DNA]</scope>
    <source>
        <strain evidence="4 5">CBS 109695</strain>
    </source>
</reference>
<gene>
    <name evidence="4" type="ORF">FIBSPDRAFT_804865</name>
</gene>
<keyword evidence="1" id="KW-0256">Endoplasmic reticulum</keyword>
<evidence type="ECO:0000256" key="1">
    <source>
        <dbReference type="RuleBase" id="RU367073"/>
    </source>
</evidence>
<feature type="transmembrane region" description="Helical" evidence="1">
    <location>
        <begin position="49"/>
        <end position="67"/>
    </location>
</feature>
<keyword evidence="1" id="KW-0863">Zinc-finger</keyword>
<dbReference type="InterPro" id="IPR040115">
    <property type="entry name" value="Lnp"/>
</dbReference>
<comment type="subcellular location">
    <subcellularLocation>
        <location evidence="1">Endoplasmic reticulum membrane</location>
        <topology evidence="1">Multi-pass membrane protein</topology>
    </subcellularLocation>
</comment>
<keyword evidence="5" id="KW-1185">Reference proteome</keyword>
<dbReference type="AlphaFoldDB" id="A0A167WU76"/>
<dbReference type="EMBL" id="KV417785">
    <property type="protein sequence ID" value="KZP06482.1"/>
    <property type="molecule type" value="Genomic_DNA"/>
</dbReference>
<feature type="compositionally biased region" description="Low complexity" evidence="2">
    <location>
        <begin position="167"/>
        <end position="187"/>
    </location>
</feature>
<comment type="similarity">
    <text evidence="1">Belongs to the lunapark family.</text>
</comment>
<sequence>MSFFFSWFSKKPDSEDYEQVLASLASDIQKRQSRLSDIRIRERRSTLSVTLWTLAIWVAYVSAWYASMLPNLSGHAQKSGFEKAVKGAPVVVGPIIILFTRRIVQLWYTRKANAEEKTLRTALKEQRTKIEEIKKKTNYYNTRNLLERYDESPSVRPGGPGGPNAPQPQNASIGPRGSSGPSQGSSRALQAPMTPQRPGTSIVMANGGGPPQTPMTSSLQSQLKGTPQPFQPMRKQWYDKVADALLGDDESPTSVSASRYALICEKCFNHNGLVKESMWEDAQYVCPKCGHFNASARSKKLGSISSPSSPISASPTSAASRRPRQSHNSPLSGASGFSGVSAASSGGASRRSEDSGEEEEGQSMDIDS</sequence>
<dbReference type="InterPro" id="IPR019273">
    <property type="entry name" value="Lunapark_Znf"/>
</dbReference>
<dbReference type="Proteomes" id="UP000076532">
    <property type="component" value="Unassembled WGS sequence"/>
</dbReference>
<keyword evidence="1" id="KW-0812">Transmembrane</keyword>
<keyword evidence="1" id="KW-0479">Metal-binding</keyword>
<keyword evidence="1" id="KW-1133">Transmembrane helix</keyword>
<comment type="caution">
    <text evidence="1">Lacks conserved residue(s) required for the propagation of feature annotation.</text>
</comment>
<feature type="compositionally biased region" description="Low complexity" evidence="2">
    <location>
        <begin position="303"/>
        <end position="320"/>
    </location>
</feature>
<feature type="domain" description="Lunapark zinc ribbon" evidence="3">
    <location>
        <begin position="237"/>
        <end position="293"/>
    </location>
</feature>
<keyword evidence="1" id="KW-0472">Membrane</keyword>
<proteinExistence type="inferred from homology"/>
<evidence type="ECO:0000256" key="2">
    <source>
        <dbReference type="SAM" id="MobiDB-lite"/>
    </source>
</evidence>
<comment type="domain">
    <text evidence="1">The C4-type zinc finger motif is necessary both for its ER three-way tubular junction localization and formation.</text>
</comment>